<proteinExistence type="predicted"/>
<dbReference type="Proteomes" id="UP000509241">
    <property type="component" value="Chromosome"/>
</dbReference>
<keyword evidence="3" id="KW-1185">Reference proteome</keyword>
<evidence type="ECO:0000313" key="3">
    <source>
        <dbReference type="Proteomes" id="UP000509241"/>
    </source>
</evidence>
<sequence length="143" mass="16228">MSDDKCISDEDNIGCNIADGIDTANVIQDTNDRLELNIIFQTLGSERRRNVLYLTKVNEAIKLEPLAKKSAAMKKGTKPNNVSEKKVFAMRSKLHHSDLPKLIDAGFIEYDQRSRVVVYSEYPPLLKYLLSLCAQIDDLPEWV</sequence>
<name>A0A7D5K4W9_9EURY</name>
<evidence type="ECO:0000259" key="1">
    <source>
        <dbReference type="Pfam" id="PF24035"/>
    </source>
</evidence>
<accession>A0A7D5K4W9</accession>
<dbReference type="KEGG" id="haly:HYG82_02995"/>
<gene>
    <name evidence="2" type="ORF">HYG82_02995</name>
</gene>
<dbReference type="EMBL" id="CP058601">
    <property type="protein sequence ID" value="QLG47883.1"/>
    <property type="molecule type" value="Genomic_DNA"/>
</dbReference>
<organism evidence="2 3">
    <name type="scientific">Natrinema halophilum</name>
    <dbReference type="NCBI Taxonomy" id="1699371"/>
    <lineage>
        <taxon>Archaea</taxon>
        <taxon>Methanobacteriati</taxon>
        <taxon>Methanobacteriota</taxon>
        <taxon>Stenosarchaea group</taxon>
        <taxon>Halobacteria</taxon>
        <taxon>Halobacteriales</taxon>
        <taxon>Natrialbaceae</taxon>
        <taxon>Natrinema</taxon>
    </lineage>
</organism>
<protein>
    <recommendedName>
        <fullName evidence="1">DUF7344 domain-containing protein</fullName>
    </recommendedName>
</protein>
<reference evidence="2 3" key="1">
    <citation type="submission" date="2020-07" db="EMBL/GenBank/DDBJ databases">
        <authorList>
            <person name="Cui H."/>
        </authorList>
    </citation>
    <scope>NUCLEOTIDE SEQUENCE [LARGE SCALE GENOMIC DNA]</scope>
    <source>
        <strain evidence="2 3">YPL8</strain>
    </source>
</reference>
<dbReference type="Pfam" id="PF24035">
    <property type="entry name" value="DUF7344"/>
    <property type="match status" value="1"/>
</dbReference>
<dbReference type="OrthoDB" id="241828at2157"/>
<evidence type="ECO:0000313" key="2">
    <source>
        <dbReference type="EMBL" id="QLG47883.1"/>
    </source>
</evidence>
<dbReference type="InterPro" id="IPR055768">
    <property type="entry name" value="DUF7344"/>
</dbReference>
<dbReference type="AlphaFoldDB" id="A0A7D5K4W9"/>
<feature type="domain" description="DUF7344" evidence="1">
    <location>
        <begin position="40"/>
        <end position="117"/>
    </location>
</feature>
<dbReference type="RefSeq" id="WP_179259625.1">
    <property type="nucleotide sequence ID" value="NZ_CP058601.1"/>
</dbReference>
<dbReference type="GeneID" id="56032224"/>